<dbReference type="GO" id="GO:0004340">
    <property type="term" value="F:glucokinase activity"/>
    <property type="evidence" value="ECO:0007669"/>
    <property type="project" value="UniProtKB-EC"/>
</dbReference>
<sequence>MDQLLLPYVGRTEVSSKIEQGGVMSKSRLLIGNPALMRQTNARTILMLLKKLGHSSRADIARETGMSAPTVANVVSDLNDMGLIEWIGEGASSGGRRPDNLRFKADYGYLAGVDIAADSFRVLLTDLNGTLLEEQYEPLAKEARNPSAVIEVLRVSLKELMQRRGLPWKKLLAMTVGVAGITNVRDGIVISVSGSDTWRDVPLLELLKEQFSCALFVENDTNLAAIGEHFRGIAQSEESFIFVTVGAGVGAGIFVNGRIVHGSSWSAGEIGYLRIPNIASMQPSLYEFGRLEQVLGAPGILRSWNAVSHKAGVPSKVRKASSVLDLALEGNSVAQKIVHQRARLLKDVVLNLSLTLNPSLFVFGGDLGAHPALLEPTVEMLRKSEVAVARVLPSSLGSSAVVWGAIAVAMRDAEQNLYRY</sequence>
<dbReference type="PANTHER" id="PTHR18964">
    <property type="entry name" value="ROK (REPRESSOR, ORF, KINASE) FAMILY"/>
    <property type="match status" value="1"/>
</dbReference>
<dbReference type="SUPFAM" id="SSF53067">
    <property type="entry name" value="Actin-like ATPase domain"/>
    <property type="match status" value="1"/>
</dbReference>
<dbReference type="EMBL" id="JACCCU010000003">
    <property type="protein sequence ID" value="NYF91604.1"/>
    <property type="molecule type" value="Genomic_DNA"/>
</dbReference>
<dbReference type="EC" id="2.7.1.2" evidence="2"/>
<dbReference type="Gene3D" id="3.30.420.40">
    <property type="match status" value="2"/>
</dbReference>
<evidence type="ECO:0000256" key="1">
    <source>
        <dbReference type="ARBA" id="ARBA00006479"/>
    </source>
</evidence>
<organism evidence="2 3">
    <name type="scientific">Tunturiibacter lichenicola</name>
    <dbReference type="NCBI Taxonomy" id="2051959"/>
    <lineage>
        <taxon>Bacteria</taxon>
        <taxon>Pseudomonadati</taxon>
        <taxon>Acidobacteriota</taxon>
        <taxon>Terriglobia</taxon>
        <taxon>Terriglobales</taxon>
        <taxon>Acidobacteriaceae</taxon>
        <taxon>Tunturiibacter</taxon>
    </lineage>
</organism>
<dbReference type="PANTHER" id="PTHR18964:SF149">
    <property type="entry name" value="BIFUNCTIONAL UDP-N-ACETYLGLUCOSAMINE 2-EPIMERASE_N-ACETYLMANNOSAMINE KINASE"/>
    <property type="match status" value="1"/>
</dbReference>
<gene>
    <name evidence="2" type="ORF">HDF08_003723</name>
</gene>
<reference evidence="2 3" key="1">
    <citation type="submission" date="2020-07" db="EMBL/GenBank/DDBJ databases">
        <title>Genomic Encyclopedia of Type Strains, Phase IV (KMG-V): Genome sequencing to study the core and pangenomes of soil and plant-associated prokaryotes.</title>
        <authorList>
            <person name="Whitman W."/>
        </authorList>
    </citation>
    <scope>NUCLEOTIDE SEQUENCE [LARGE SCALE GENOMIC DNA]</scope>
    <source>
        <strain evidence="2 3">M8UP22</strain>
    </source>
</reference>
<dbReference type="Gene3D" id="1.10.10.10">
    <property type="entry name" value="Winged helix-like DNA-binding domain superfamily/Winged helix DNA-binding domain"/>
    <property type="match status" value="1"/>
</dbReference>
<keyword evidence="2" id="KW-0808">Transferase</keyword>
<dbReference type="Pfam" id="PF13412">
    <property type="entry name" value="HTH_24"/>
    <property type="match status" value="1"/>
</dbReference>
<dbReference type="Pfam" id="PF00480">
    <property type="entry name" value="ROK"/>
    <property type="match status" value="1"/>
</dbReference>
<dbReference type="Proteomes" id="UP000564385">
    <property type="component" value="Unassembled WGS sequence"/>
</dbReference>
<comment type="similarity">
    <text evidence="1">Belongs to the ROK (NagC/XylR) family.</text>
</comment>
<comment type="caution">
    <text evidence="2">The sequence shown here is derived from an EMBL/GenBank/DDBJ whole genome shotgun (WGS) entry which is preliminary data.</text>
</comment>
<evidence type="ECO:0000313" key="3">
    <source>
        <dbReference type="Proteomes" id="UP000564385"/>
    </source>
</evidence>
<evidence type="ECO:0000313" key="2">
    <source>
        <dbReference type="EMBL" id="NYF91604.1"/>
    </source>
</evidence>
<name>A0A852VMH0_9BACT</name>
<protein>
    <submittedName>
        <fullName evidence="2">Glucokinase</fullName>
        <ecNumber evidence="2">2.7.1.2</ecNumber>
    </submittedName>
</protein>
<dbReference type="InterPro" id="IPR036388">
    <property type="entry name" value="WH-like_DNA-bd_sf"/>
</dbReference>
<accession>A0A852VMH0</accession>
<dbReference type="InterPro" id="IPR043129">
    <property type="entry name" value="ATPase_NBD"/>
</dbReference>
<dbReference type="InterPro" id="IPR036390">
    <property type="entry name" value="WH_DNA-bd_sf"/>
</dbReference>
<dbReference type="AlphaFoldDB" id="A0A852VMH0"/>
<proteinExistence type="inferred from homology"/>
<dbReference type="SUPFAM" id="SSF46785">
    <property type="entry name" value="Winged helix' DNA-binding domain"/>
    <property type="match status" value="1"/>
</dbReference>
<dbReference type="InterPro" id="IPR000600">
    <property type="entry name" value="ROK"/>
</dbReference>